<evidence type="ECO:0000313" key="2">
    <source>
        <dbReference type="EMBL" id="CAB9509324.1"/>
    </source>
</evidence>
<reference evidence="2" key="1">
    <citation type="submission" date="2020-06" db="EMBL/GenBank/DDBJ databases">
        <authorList>
            <consortium name="Plant Systems Biology data submission"/>
        </authorList>
    </citation>
    <scope>NUCLEOTIDE SEQUENCE</scope>
    <source>
        <strain evidence="2">D6</strain>
    </source>
</reference>
<protein>
    <submittedName>
        <fullName evidence="2">Uncharacterized protein</fullName>
    </submittedName>
</protein>
<feature type="compositionally biased region" description="Polar residues" evidence="1">
    <location>
        <begin position="27"/>
        <end position="54"/>
    </location>
</feature>
<accession>A0A9N8DY74</accession>
<dbReference type="EMBL" id="CAICTM010000384">
    <property type="protein sequence ID" value="CAB9509324.1"/>
    <property type="molecule type" value="Genomic_DNA"/>
</dbReference>
<evidence type="ECO:0000256" key="1">
    <source>
        <dbReference type="SAM" id="MobiDB-lite"/>
    </source>
</evidence>
<keyword evidence="3" id="KW-1185">Reference proteome</keyword>
<gene>
    <name evidence="2" type="ORF">SEMRO_385_G131630.1</name>
</gene>
<evidence type="ECO:0000313" key="3">
    <source>
        <dbReference type="Proteomes" id="UP001153069"/>
    </source>
</evidence>
<organism evidence="2 3">
    <name type="scientific">Seminavis robusta</name>
    <dbReference type="NCBI Taxonomy" id="568900"/>
    <lineage>
        <taxon>Eukaryota</taxon>
        <taxon>Sar</taxon>
        <taxon>Stramenopiles</taxon>
        <taxon>Ochrophyta</taxon>
        <taxon>Bacillariophyta</taxon>
        <taxon>Bacillariophyceae</taxon>
        <taxon>Bacillariophycidae</taxon>
        <taxon>Naviculales</taxon>
        <taxon>Naviculaceae</taxon>
        <taxon>Seminavis</taxon>
    </lineage>
</organism>
<name>A0A9N8DY74_9STRA</name>
<dbReference type="AlphaFoldDB" id="A0A9N8DY74"/>
<proteinExistence type="predicted"/>
<dbReference type="Proteomes" id="UP001153069">
    <property type="component" value="Unassembled WGS sequence"/>
</dbReference>
<comment type="caution">
    <text evidence="2">The sequence shown here is derived from an EMBL/GenBank/DDBJ whole genome shotgun (WGS) entry which is preliminary data.</text>
</comment>
<dbReference type="OrthoDB" id="283575at2759"/>
<feature type="region of interest" description="Disordered" evidence="1">
    <location>
        <begin position="24"/>
        <end position="61"/>
    </location>
</feature>
<sequence length="734" mass="79159">MTRLIRQPSPLTLRVTGYHHTLVASVPRNSTATKLNTQRQPSSRTSDPTGSVPNDNHVRRRRKEQAVFPTSMGPLKTFYYFIQALGRSDNSGCKHPQPSFIATCPVGAFIVSQSSRSEWNSRLDCMQLSDTQIQCTPKEIDPRYDGQDIDLDDQNGVTLACYGPMTISDTGNSGDEDHKQQQQAHDNLQVSVQVIEGTYECDKALEARTMPNPTVVSGGNIYQTVAIQKQCSSSEQDGEAWVFVKPTCGIAGGIARDNIVTAEDMLQETVVPIQYGSSSNGSSYDYNNTQDRSDRIPTITIAHCEIEDECQVEYVCANFTCSGLTSCDVDIPDFVINSTSDSTTTYMPGEECLPRDFSMELDNGEVCEFNLMCTSDICIEGTCRAERLNDFQVCDEGEDCMSSACGKHPEDTTVAGSIESEDIPKKICCPSGGTFGHSGDSFCTASQPIGAACHKDDMCDSGICIFQTCRENLLDDGMECEEPSDCLNSVCANYHDPNGAQECCPTGDSILLSEGAKCSNRTAGDTCENNVNSLCQSNICVEGLCLATQQPPGQVCDNHFDCENDACALESADAEAPYICCWTGAYEFLPYHETVTIRTTHTGYEISSNSLRVCTGQPVGSSCGTDVQDLDELCNSGICVDSVCEAARLAPGSVCAENEDCDNDICAFSSLDDTAGKVCCESNDSKSIYVEGKLRLKDVCTGQPLGAQCGVHDADSLCESGACFSGVCAVPVFP</sequence>